<gene>
    <name evidence="5" type="ORF">S06H3_16669</name>
</gene>
<dbReference type="EMBL" id="BARV01008263">
    <property type="protein sequence ID" value="GAI17609.1"/>
    <property type="molecule type" value="Genomic_DNA"/>
</dbReference>
<reference evidence="5" key="1">
    <citation type="journal article" date="2014" name="Front. Microbiol.">
        <title>High frequency of phylogenetically diverse reductive dehalogenase-homologous genes in deep subseafloor sedimentary metagenomes.</title>
        <authorList>
            <person name="Kawai M."/>
            <person name="Futagami T."/>
            <person name="Toyoda A."/>
            <person name="Takaki Y."/>
            <person name="Nishi S."/>
            <person name="Hori S."/>
            <person name="Arai W."/>
            <person name="Tsubouchi T."/>
            <person name="Morono Y."/>
            <person name="Uchiyama I."/>
            <person name="Ito T."/>
            <person name="Fujiyama A."/>
            <person name="Inagaki F."/>
            <person name="Takami H."/>
        </authorList>
    </citation>
    <scope>NUCLEOTIDE SEQUENCE</scope>
    <source>
        <strain evidence="5">Expedition CK06-06</strain>
    </source>
</reference>
<dbReference type="InterPro" id="IPR006016">
    <property type="entry name" value="UspA"/>
</dbReference>
<sequence>MYKKILVPLDGSKVGEAALAYVEELLSDLIPETEVEVTLFQVISSLTPSVVAGEARASIPYTKKDMEQIKKKAIDYLGEAGEGLRSKGVVVRARVKTKMGISNAAEEIIKAAHEINADLIAISTHGSSGLTRWAFGSVTDKVLRGANVPVLMVRALKRAR</sequence>
<evidence type="ECO:0000256" key="3">
    <source>
        <dbReference type="ARBA" id="ARBA00022840"/>
    </source>
</evidence>
<evidence type="ECO:0000256" key="2">
    <source>
        <dbReference type="ARBA" id="ARBA00022741"/>
    </source>
</evidence>
<keyword evidence="3" id="KW-0067">ATP-binding</keyword>
<evidence type="ECO:0000259" key="4">
    <source>
        <dbReference type="Pfam" id="PF00582"/>
    </source>
</evidence>
<proteinExistence type="inferred from homology"/>
<dbReference type="SUPFAM" id="SSF52402">
    <property type="entry name" value="Adenine nucleotide alpha hydrolases-like"/>
    <property type="match status" value="1"/>
</dbReference>
<evidence type="ECO:0000313" key="5">
    <source>
        <dbReference type="EMBL" id="GAI17609.1"/>
    </source>
</evidence>
<protein>
    <recommendedName>
        <fullName evidence="4">UspA domain-containing protein</fullName>
    </recommendedName>
</protein>
<dbReference type="Pfam" id="PF00582">
    <property type="entry name" value="Usp"/>
    <property type="match status" value="1"/>
</dbReference>
<comment type="similarity">
    <text evidence="1">Belongs to the universal stress protein A family.</text>
</comment>
<feature type="domain" description="UspA" evidence="4">
    <location>
        <begin position="1"/>
        <end position="154"/>
    </location>
</feature>
<dbReference type="AlphaFoldDB" id="X1NG12"/>
<dbReference type="InterPro" id="IPR014729">
    <property type="entry name" value="Rossmann-like_a/b/a_fold"/>
</dbReference>
<name>X1NG12_9ZZZZ</name>
<accession>X1NG12</accession>
<dbReference type="CDD" id="cd00293">
    <property type="entry name" value="USP-like"/>
    <property type="match status" value="1"/>
</dbReference>
<dbReference type="Gene3D" id="3.40.50.620">
    <property type="entry name" value="HUPs"/>
    <property type="match status" value="1"/>
</dbReference>
<dbReference type="InterPro" id="IPR006015">
    <property type="entry name" value="Universal_stress_UspA"/>
</dbReference>
<evidence type="ECO:0000256" key="1">
    <source>
        <dbReference type="ARBA" id="ARBA00008791"/>
    </source>
</evidence>
<dbReference type="PANTHER" id="PTHR46268">
    <property type="entry name" value="STRESS RESPONSE PROTEIN NHAX"/>
    <property type="match status" value="1"/>
</dbReference>
<keyword evidence="2" id="KW-0547">Nucleotide-binding</keyword>
<dbReference type="PANTHER" id="PTHR46268:SF27">
    <property type="entry name" value="UNIVERSAL STRESS PROTEIN RV2623"/>
    <property type="match status" value="1"/>
</dbReference>
<comment type="caution">
    <text evidence="5">The sequence shown here is derived from an EMBL/GenBank/DDBJ whole genome shotgun (WGS) entry which is preliminary data.</text>
</comment>
<dbReference type="GO" id="GO:0005524">
    <property type="term" value="F:ATP binding"/>
    <property type="evidence" value="ECO:0007669"/>
    <property type="project" value="UniProtKB-KW"/>
</dbReference>
<dbReference type="PRINTS" id="PR01438">
    <property type="entry name" value="UNVRSLSTRESS"/>
</dbReference>
<organism evidence="5">
    <name type="scientific">marine sediment metagenome</name>
    <dbReference type="NCBI Taxonomy" id="412755"/>
    <lineage>
        <taxon>unclassified sequences</taxon>
        <taxon>metagenomes</taxon>
        <taxon>ecological metagenomes</taxon>
    </lineage>
</organism>